<protein>
    <submittedName>
        <fullName evidence="1">5550_t:CDS:1</fullName>
    </submittedName>
</protein>
<organism evidence="1 2">
    <name type="scientific">Acaulospora colombiana</name>
    <dbReference type="NCBI Taxonomy" id="27376"/>
    <lineage>
        <taxon>Eukaryota</taxon>
        <taxon>Fungi</taxon>
        <taxon>Fungi incertae sedis</taxon>
        <taxon>Mucoromycota</taxon>
        <taxon>Glomeromycotina</taxon>
        <taxon>Glomeromycetes</taxon>
        <taxon>Diversisporales</taxon>
        <taxon>Acaulosporaceae</taxon>
        <taxon>Acaulospora</taxon>
    </lineage>
</organism>
<gene>
    <name evidence="1" type="ORF">ACOLOM_LOCUS6228</name>
</gene>
<evidence type="ECO:0000313" key="1">
    <source>
        <dbReference type="EMBL" id="CAG8588412.1"/>
    </source>
</evidence>
<evidence type="ECO:0000313" key="2">
    <source>
        <dbReference type="Proteomes" id="UP000789525"/>
    </source>
</evidence>
<dbReference type="EMBL" id="CAJVPT010012557">
    <property type="protein sequence ID" value="CAG8588412.1"/>
    <property type="molecule type" value="Genomic_DNA"/>
</dbReference>
<keyword evidence="2" id="KW-1185">Reference proteome</keyword>
<reference evidence="1" key="1">
    <citation type="submission" date="2021-06" db="EMBL/GenBank/DDBJ databases">
        <authorList>
            <person name="Kallberg Y."/>
            <person name="Tangrot J."/>
            <person name="Rosling A."/>
        </authorList>
    </citation>
    <scope>NUCLEOTIDE SEQUENCE</scope>
    <source>
        <strain evidence="1">CL356</strain>
    </source>
</reference>
<proteinExistence type="predicted"/>
<accession>A0ACA9MIK1</accession>
<sequence length="165" mass="19413">MPPRKKRNAAQSKKLADDTESQSIVEEIEFPKLPCKQKKVEQNQDSETVLNLKATLEKANELLEEVKAKYRETEIRSNRENDIRDQIFKEYQANTEKRVQGYEATVAQLKAQLNHEREKSKKISKEETANCRDIELETKLKEEVRVLQKEKERSELEIKKLRDQG</sequence>
<comment type="caution">
    <text evidence="1">The sequence shown here is derived from an EMBL/GenBank/DDBJ whole genome shotgun (WGS) entry which is preliminary data.</text>
</comment>
<dbReference type="Proteomes" id="UP000789525">
    <property type="component" value="Unassembled WGS sequence"/>
</dbReference>
<name>A0ACA9MIK1_9GLOM</name>